<evidence type="ECO:0000313" key="1">
    <source>
        <dbReference type="EMBL" id="SIT89374.1"/>
    </source>
</evidence>
<dbReference type="EMBL" id="FTPR01000002">
    <property type="protein sequence ID" value="SIT89374.1"/>
    <property type="molecule type" value="Genomic_DNA"/>
</dbReference>
<dbReference type="Gene3D" id="2.60.120.620">
    <property type="entry name" value="q2cbj1_9rhob like domain"/>
    <property type="match status" value="1"/>
</dbReference>
<dbReference type="InterPro" id="IPR047128">
    <property type="entry name" value="PhyH"/>
</dbReference>
<dbReference type="AlphaFoldDB" id="A0A1R3XDP3"/>
<keyword evidence="2" id="KW-1185">Reference proteome</keyword>
<dbReference type="InterPro" id="IPR008775">
    <property type="entry name" value="Phytyl_CoA_dOase-like"/>
</dbReference>
<dbReference type="PANTHER" id="PTHR21308">
    <property type="entry name" value="PHYTANOYL-COA ALPHA-HYDROXYLASE"/>
    <property type="match status" value="1"/>
</dbReference>
<protein>
    <submittedName>
        <fullName evidence="1">Ectoine hydroxylase-related dioxygenase, phytanoyl-CoA dioxygenase (PhyH) family</fullName>
    </submittedName>
</protein>
<sequence length="393" mass="42817">MNHVFDTTAAYYDPDACDIADFTALIDQTTHGVDVPFASAIEKSIPVYDMAALRPALEDQGTRKRILAEWARVLREGAGVIALKKTFADTSVLDQATRVYEQIIANEKAGAHGAGDHFAAAGANDRVWNSLQKLCEAAPDVFLRYFANTVIDAACEAWLGPNYQMTAQVNLVHPGGAAQQAHRDYHLGFQTAEICASYPAHVHEISPVLTLQGAVAHCDMPLESGPTKLLPFSQAYRPGYAAWRRPDFRALFEERYIQLPLAKGDTLFFNPALFHAAGANTSKDIHRFANLLQVSSAFGRAMETIDRDKMCRLVFPFAAQAIADGKLSPSELKAAISATAEGYSFPTNLDRDPPANGIAPETQAAFIARALSTGISPEDFSKRLDDMKIARLS</sequence>
<organism evidence="1 2">
    <name type="scientific">Yoonia rosea</name>
    <dbReference type="NCBI Taxonomy" id="287098"/>
    <lineage>
        <taxon>Bacteria</taxon>
        <taxon>Pseudomonadati</taxon>
        <taxon>Pseudomonadota</taxon>
        <taxon>Alphaproteobacteria</taxon>
        <taxon>Rhodobacterales</taxon>
        <taxon>Paracoccaceae</taxon>
        <taxon>Yoonia</taxon>
    </lineage>
</organism>
<dbReference type="OrthoDB" id="3562306at2"/>
<accession>A0A1R3XDP3</accession>
<dbReference type="STRING" id="287098.SAMN05421665_2941"/>
<reference evidence="2" key="1">
    <citation type="submission" date="2017-01" db="EMBL/GenBank/DDBJ databases">
        <authorList>
            <person name="Varghese N."/>
            <person name="Submissions S."/>
        </authorList>
    </citation>
    <scope>NUCLEOTIDE SEQUENCE [LARGE SCALE GENOMIC DNA]</scope>
    <source>
        <strain evidence="2">DSM 29591</strain>
    </source>
</reference>
<keyword evidence="1" id="KW-0560">Oxidoreductase</keyword>
<dbReference type="Pfam" id="PF05721">
    <property type="entry name" value="PhyH"/>
    <property type="match status" value="1"/>
</dbReference>
<dbReference type="PANTHER" id="PTHR21308:SF8">
    <property type="entry name" value="PHYTANOYL-COA DIOXYGENASE FAMILY PROTEIN (AFU_ORTHOLOGUE AFUA_2G09620)"/>
    <property type="match status" value="1"/>
</dbReference>
<name>A0A1R3XDP3_9RHOB</name>
<keyword evidence="1" id="KW-0223">Dioxygenase</keyword>
<dbReference type="RefSeq" id="WP_076660631.1">
    <property type="nucleotide sequence ID" value="NZ_FTPR01000002.1"/>
</dbReference>
<dbReference type="GO" id="GO:0048244">
    <property type="term" value="F:phytanoyl-CoA dioxygenase activity"/>
    <property type="evidence" value="ECO:0007669"/>
    <property type="project" value="InterPro"/>
</dbReference>
<gene>
    <name evidence="1" type="ORF">SAMN05421665_2941</name>
</gene>
<dbReference type="SUPFAM" id="SSF51197">
    <property type="entry name" value="Clavaminate synthase-like"/>
    <property type="match status" value="1"/>
</dbReference>
<proteinExistence type="predicted"/>
<dbReference type="GO" id="GO:0001561">
    <property type="term" value="P:fatty acid alpha-oxidation"/>
    <property type="evidence" value="ECO:0007669"/>
    <property type="project" value="InterPro"/>
</dbReference>
<evidence type="ECO:0000313" key="2">
    <source>
        <dbReference type="Proteomes" id="UP000186997"/>
    </source>
</evidence>
<dbReference type="Proteomes" id="UP000186997">
    <property type="component" value="Unassembled WGS sequence"/>
</dbReference>